<keyword evidence="2" id="KW-0472">Membrane</keyword>
<dbReference type="EMBL" id="JAODIR010000005">
    <property type="protein sequence ID" value="MDD2167361.1"/>
    <property type="molecule type" value="Genomic_DNA"/>
</dbReference>
<gene>
    <name evidence="3" type="ORF">N5925_01820</name>
</gene>
<name>A0AA42EH46_GLAPU</name>
<evidence type="ECO:0000313" key="3">
    <source>
        <dbReference type="EMBL" id="MDD2167361.1"/>
    </source>
</evidence>
<dbReference type="AlphaFoldDB" id="A0AA42EH46"/>
<evidence type="ECO:0000256" key="1">
    <source>
        <dbReference type="SAM" id="MobiDB-lite"/>
    </source>
</evidence>
<comment type="caution">
    <text evidence="3">The sequence shown here is derived from an EMBL/GenBank/DDBJ whole genome shotgun (WGS) entry which is preliminary data.</text>
</comment>
<sequence length="190" mass="20674">MVRVKFYGDLKRFEPNEPIELEVSSFKELMSGLSQIQGLSQHLRKGYYKVRIGQRYLSEEQIKTNPTMTLADDCTVHFTPVVVGAGKAGGVISVIAGVVLIVVGAVTQQWYLAGYGAGLLFGGASMLLSKPPAMNTQLGDSEKQQSTSFSNIRNLTPQGRPIPLLYGKMMTSLILISQGIDTFDDISQGI</sequence>
<proteinExistence type="predicted"/>
<protein>
    <submittedName>
        <fullName evidence="3">Tail assembly protein</fullName>
    </submittedName>
</protein>
<accession>A0AA42EH46</accession>
<organism evidence="3 4">
    <name type="scientific">Glaesserella parasuis</name>
    <name type="common">Haemophilus parasuis</name>
    <dbReference type="NCBI Taxonomy" id="738"/>
    <lineage>
        <taxon>Bacteria</taxon>
        <taxon>Pseudomonadati</taxon>
        <taxon>Pseudomonadota</taxon>
        <taxon>Gammaproteobacteria</taxon>
        <taxon>Pasteurellales</taxon>
        <taxon>Pasteurellaceae</taxon>
        <taxon>Glaesserella</taxon>
    </lineage>
</organism>
<dbReference type="Proteomes" id="UP001148834">
    <property type="component" value="Unassembled WGS sequence"/>
</dbReference>
<keyword evidence="2" id="KW-1133">Transmembrane helix</keyword>
<feature type="transmembrane region" description="Helical" evidence="2">
    <location>
        <begin position="88"/>
        <end position="106"/>
    </location>
</feature>
<evidence type="ECO:0000256" key="2">
    <source>
        <dbReference type="SAM" id="Phobius"/>
    </source>
</evidence>
<reference evidence="3" key="1">
    <citation type="submission" date="2022-09" db="EMBL/GenBank/DDBJ databases">
        <title>Molecular characterization of Glaesserella parasuis strains circulating in commercial swine farms using whole-genome sequencing.</title>
        <authorList>
            <person name="Mugabi R."/>
            <person name="Clavijo M."/>
            <person name="Li G."/>
        </authorList>
    </citation>
    <scope>NUCLEOTIDE SEQUENCE</scope>
    <source>
        <strain evidence="3">0435-53</strain>
    </source>
</reference>
<keyword evidence="2" id="KW-0812">Transmembrane</keyword>
<feature type="region of interest" description="Disordered" evidence="1">
    <location>
        <begin position="135"/>
        <end position="154"/>
    </location>
</feature>
<feature type="transmembrane region" description="Helical" evidence="2">
    <location>
        <begin position="112"/>
        <end position="129"/>
    </location>
</feature>
<evidence type="ECO:0000313" key="4">
    <source>
        <dbReference type="Proteomes" id="UP001148834"/>
    </source>
</evidence>